<dbReference type="SUPFAM" id="SSF81340">
    <property type="entry name" value="Clc chloride channel"/>
    <property type="match status" value="1"/>
</dbReference>
<feature type="transmembrane region" description="Helical" evidence="5">
    <location>
        <begin position="93"/>
        <end position="118"/>
    </location>
</feature>
<evidence type="ECO:0000313" key="6">
    <source>
        <dbReference type="EMBL" id="MFD1848123.1"/>
    </source>
</evidence>
<accession>A0ABW4QBJ2</accession>
<evidence type="ECO:0000256" key="1">
    <source>
        <dbReference type="ARBA" id="ARBA00004141"/>
    </source>
</evidence>
<dbReference type="InterPro" id="IPR050368">
    <property type="entry name" value="ClC-type_chloride_channel"/>
</dbReference>
<dbReference type="Gene3D" id="1.10.3080.10">
    <property type="entry name" value="Clc chloride channel"/>
    <property type="match status" value="1"/>
</dbReference>
<feature type="transmembrane region" description="Helical" evidence="5">
    <location>
        <begin position="12"/>
        <end position="33"/>
    </location>
</feature>
<keyword evidence="7" id="KW-1185">Reference proteome</keyword>
<protein>
    <submittedName>
        <fullName evidence="6">Ion channel protein</fullName>
    </submittedName>
</protein>
<sequence length="425" mass="43535">MDGQGEPTIRTLLALSLPVAAVGVVAALSLFLVEEVAQLLEHLLWVDLPDALNVPPDSGWWIFGILSTVGLAIGLLVTYVPGHGGRDTATVELIAPPVALAVVPGLLLVTVLMLAGGVSLGPESPIIAINTAIIVAVVARIWPRIGVDLIVMVTAAGTIGALFGTPVAAALVFTGVVAAAKSGGALWDRLFLPLLAAGTGSITMRFIDGPQFGPTGIPPLGPPQVAHVLSAAVIASVAALVIVGGAVLFRPMHVLFRRLERPWIYTTLGGMLLGLLGAIGGPVTLFKGGQQMVDLVQQTEDYTAAQLLFIVAIKLAALLVAATAGFRGGRIFPAVFIGVATGLVAQALVPGLPLGLAIASGVLGAVLAECRDGWIALFIAIVVAGDITLLSVLCVAVLPVWLLVARAPKMHIQTPRNERTAGATD</sequence>
<reference evidence="7" key="1">
    <citation type="journal article" date="2019" name="Int. J. Syst. Evol. Microbiol.">
        <title>The Global Catalogue of Microorganisms (GCM) 10K type strain sequencing project: providing services to taxonomists for standard genome sequencing and annotation.</title>
        <authorList>
            <consortium name="The Broad Institute Genomics Platform"/>
            <consortium name="The Broad Institute Genome Sequencing Center for Infectious Disease"/>
            <person name="Wu L."/>
            <person name="Ma J."/>
        </authorList>
    </citation>
    <scope>NUCLEOTIDE SEQUENCE [LARGE SCALE GENOMIC DNA]</scope>
    <source>
        <strain evidence="7">JCM 11496</strain>
    </source>
</reference>
<feature type="transmembrane region" description="Helical" evidence="5">
    <location>
        <begin position="149"/>
        <end position="180"/>
    </location>
</feature>
<proteinExistence type="predicted"/>
<organism evidence="6 7">
    <name type="scientific">Arthrobacter flavus</name>
    <dbReference type="NCBI Taxonomy" id="95172"/>
    <lineage>
        <taxon>Bacteria</taxon>
        <taxon>Bacillati</taxon>
        <taxon>Actinomycetota</taxon>
        <taxon>Actinomycetes</taxon>
        <taxon>Micrococcales</taxon>
        <taxon>Micrococcaceae</taxon>
        <taxon>Arthrobacter</taxon>
    </lineage>
</organism>
<dbReference type="InterPro" id="IPR001807">
    <property type="entry name" value="ClC"/>
</dbReference>
<feature type="transmembrane region" description="Helical" evidence="5">
    <location>
        <begin position="335"/>
        <end position="368"/>
    </location>
</feature>
<comment type="caution">
    <text evidence="6">The sequence shown here is derived from an EMBL/GenBank/DDBJ whole genome shotgun (WGS) entry which is preliminary data.</text>
</comment>
<evidence type="ECO:0000256" key="4">
    <source>
        <dbReference type="ARBA" id="ARBA00023136"/>
    </source>
</evidence>
<name>A0ABW4QBJ2_9MICC</name>
<feature type="transmembrane region" description="Helical" evidence="5">
    <location>
        <begin position="262"/>
        <end position="283"/>
    </location>
</feature>
<feature type="transmembrane region" description="Helical" evidence="5">
    <location>
        <begin position="124"/>
        <end position="142"/>
    </location>
</feature>
<gene>
    <name evidence="6" type="ORF">ACFSFX_16180</name>
</gene>
<dbReference type="PANTHER" id="PTHR43427">
    <property type="entry name" value="CHLORIDE CHANNEL PROTEIN CLC-E"/>
    <property type="match status" value="1"/>
</dbReference>
<feature type="transmembrane region" description="Helical" evidence="5">
    <location>
        <begin position="374"/>
        <end position="404"/>
    </location>
</feature>
<dbReference type="EMBL" id="JBHUGA010000067">
    <property type="protein sequence ID" value="MFD1848123.1"/>
    <property type="molecule type" value="Genomic_DNA"/>
</dbReference>
<feature type="transmembrane region" description="Helical" evidence="5">
    <location>
        <begin position="60"/>
        <end position="81"/>
    </location>
</feature>
<evidence type="ECO:0000256" key="5">
    <source>
        <dbReference type="SAM" id="Phobius"/>
    </source>
</evidence>
<keyword evidence="4 5" id="KW-0472">Membrane</keyword>
<dbReference type="Proteomes" id="UP001597307">
    <property type="component" value="Unassembled WGS sequence"/>
</dbReference>
<comment type="subcellular location">
    <subcellularLocation>
        <location evidence="1">Membrane</location>
        <topology evidence="1">Multi-pass membrane protein</topology>
    </subcellularLocation>
</comment>
<keyword evidence="3 5" id="KW-1133">Transmembrane helix</keyword>
<dbReference type="Pfam" id="PF00654">
    <property type="entry name" value="Voltage_CLC"/>
    <property type="match status" value="1"/>
</dbReference>
<dbReference type="PRINTS" id="PR00762">
    <property type="entry name" value="CLCHANNEL"/>
</dbReference>
<evidence type="ECO:0000313" key="7">
    <source>
        <dbReference type="Proteomes" id="UP001597307"/>
    </source>
</evidence>
<dbReference type="PANTHER" id="PTHR43427:SF9">
    <property type="entry name" value="ION-TRANSPORT PROTEIN YFEO-RELATED"/>
    <property type="match status" value="1"/>
</dbReference>
<dbReference type="RefSeq" id="WP_343881599.1">
    <property type="nucleotide sequence ID" value="NZ_BAAAIJ010000059.1"/>
</dbReference>
<evidence type="ECO:0000256" key="2">
    <source>
        <dbReference type="ARBA" id="ARBA00022692"/>
    </source>
</evidence>
<dbReference type="NCBIfam" id="NF002971">
    <property type="entry name" value="PRK03655.1"/>
    <property type="match status" value="1"/>
</dbReference>
<feature type="transmembrane region" description="Helical" evidence="5">
    <location>
        <begin position="228"/>
        <end position="250"/>
    </location>
</feature>
<dbReference type="InterPro" id="IPR014743">
    <property type="entry name" value="Cl-channel_core"/>
</dbReference>
<dbReference type="CDD" id="cd00400">
    <property type="entry name" value="Voltage_gated_ClC"/>
    <property type="match status" value="1"/>
</dbReference>
<keyword evidence="2 5" id="KW-0812">Transmembrane</keyword>
<feature type="transmembrane region" description="Helical" evidence="5">
    <location>
        <begin position="303"/>
        <end position="323"/>
    </location>
</feature>
<evidence type="ECO:0000256" key="3">
    <source>
        <dbReference type="ARBA" id="ARBA00022989"/>
    </source>
</evidence>